<organism evidence="1">
    <name type="scientific">uncultured Thermomicrobiales bacterium</name>
    <dbReference type="NCBI Taxonomy" id="1645740"/>
    <lineage>
        <taxon>Bacteria</taxon>
        <taxon>Pseudomonadati</taxon>
        <taxon>Thermomicrobiota</taxon>
        <taxon>Thermomicrobia</taxon>
        <taxon>Thermomicrobiales</taxon>
        <taxon>environmental samples</taxon>
    </lineage>
</organism>
<protein>
    <submittedName>
        <fullName evidence="1">Uncharacterized protein</fullName>
    </submittedName>
</protein>
<name>A0A6J4UIL7_9BACT</name>
<accession>A0A6J4UIL7</accession>
<dbReference type="EMBL" id="CADCWK010000059">
    <property type="protein sequence ID" value="CAA9548828.1"/>
    <property type="molecule type" value="Genomic_DNA"/>
</dbReference>
<sequence>MSDPTRRGHGAVVDSPSWVRAPYLARRFLVGEAAIRAAIWAGDLPARTMGPKTVLVRFADARQWFERSTPVVSQHA</sequence>
<gene>
    <name evidence="1" type="ORF">AVDCRST_MAG33-712</name>
</gene>
<reference evidence="1" key="1">
    <citation type="submission" date="2020-02" db="EMBL/GenBank/DDBJ databases">
        <authorList>
            <person name="Meier V. D."/>
        </authorList>
    </citation>
    <scope>NUCLEOTIDE SEQUENCE</scope>
    <source>
        <strain evidence="1">AVDCRST_MAG33</strain>
    </source>
</reference>
<evidence type="ECO:0000313" key="1">
    <source>
        <dbReference type="EMBL" id="CAA9548828.1"/>
    </source>
</evidence>
<proteinExistence type="predicted"/>
<dbReference type="AlphaFoldDB" id="A0A6J4UIL7"/>